<evidence type="ECO:0000256" key="7">
    <source>
        <dbReference type="ARBA" id="ARBA00047343"/>
    </source>
</evidence>
<dbReference type="AlphaFoldDB" id="A0A4R1M201"/>
<dbReference type="InterPro" id="IPR049577">
    <property type="entry name" value="GMPP_N"/>
</dbReference>
<dbReference type="GO" id="GO:0009298">
    <property type="term" value="P:GDP-mannose biosynthetic process"/>
    <property type="evidence" value="ECO:0007669"/>
    <property type="project" value="TreeGrafter"/>
</dbReference>
<gene>
    <name evidence="10" type="ORF">C8N28_0326</name>
</gene>
<reference evidence="10 11" key="1">
    <citation type="submission" date="2019-03" db="EMBL/GenBank/DDBJ databases">
        <title>Genomic Encyclopedia of Archaeal and Bacterial Type Strains, Phase II (KMG-II): from individual species to whole genera.</title>
        <authorList>
            <person name="Goeker M."/>
        </authorList>
    </citation>
    <scope>NUCLEOTIDE SEQUENCE [LARGE SCALE GENOMIC DNA]</scope>
    <source>
        <strain evidence="10 11">DSM 22554</strain>
    </source>
</reference>
<evidence type="ECO:0000259" key="8">
    <source>
        <dbReference type="Pfam" id="PF00483"/>
    </source>
</evidence>
<dbReference type="RefSeq" id="WP_132220900.1">
    <property type="nucleotide sequence ID" value="NZ_SMGO01000001.1"/>
</dbReference>
<keyword evidence="3 10" id="KW-0808">Transferase</keyword>
<name>A0A4R1M201_9SPHI</name>
<evidence type="ECO:0000259" key="9">
    <source>
        <dbReference type="Pfam" id="PF22640"/>
    </source>
</evidence>
<evidence type="ECO:0000313" key="10">
    <source>
        <dbReference type="EMBL" id="TCK85030.1"/>
    </source>
</evidence>
<evidence type="ECO:0000256" key="2">
    <source>
        <dbReference type="ARBA" id="ARBA00012387"/>
    </source>
</evidence>
<evidence type="ECO:0000313" key="11">
    <source>
        <dbReference type="Proteomes" id="UP000294616"/>
    </source>
</evidence>
<comment type="caution">
    <text evidence="10">The sequence shown here is derived from an EMBL/GenBank/DDBJ whole genome shotgun (WGS) entry which is preliminary data.</text>
</comment>
<dbReference type="Pfam" id="PF22640">
    <property type="entry name" value="ManC_GMP_beta-helix"/>
    <property type="match status" value="1"/>
</dbReference>
<accession>A0A4R1M201</accession>
<dbReference type="GO" id="GO:0005525">
    <property type="term" value="F:GTP binding"/>
    <property type="evidence" value="ECO:0007669"/>
    <property type="project" value="UniProtKB-KW"/>
</dbReference>
<comment type="catalytic activity">
    <reaction evidence="7">
        <text>alpha-D-mannose 1-phosphate + GTP + H(+) = GDP-alpha-D-mannose + diphosphate</text>
        <dbReference type="Rhea" id="RHEA:15229"/>
        <dbReference type="ChEBI" id="CHEBI:15378"/>
        <dbReference type="ChEBI" id="CHEBI:33019"/>
        <dbReference type="ChEBI" id="CHEBI:37565"/>
        <dbReference type="ChEBI" id="CHEBI:57527"/>
        <dbReference type="ChEBI" id="CHEBI:58409"/>
        <dbReference type="EC" id="2.7.7.13"/>
    </reaction>
</comment>
<dbReference type="CDD" id="cd02509">
    <property type="entry name" value="GDP-M1P_Guanylyltransferase"/>
    <property type="match status" value="1"/>
</dbReference>
<dbReference type="SUPFAM" id="SSF159283">
    <property type="entry name" value="Guanosine diphospho-D-mannose pyrophosphorylase/mannose-6-phosphate isomerase linker domain"/>
    <property type="match status" value="1"/>
</dbReference>
<proteinExistence type="inferred from homology"/>
<dbReference type="InterPro" id="IPR054566">
    <property type="entry name" value="ManC/GMP-like_b-helix"/>
</dbReference>
<dbReference type="EMBL" id="SMGO01000001">
    <property type="protein sequence ID" value="TCK85030.1"/>
    <property type="molecule type" value="Genomic_DNA"/>
</dbReference>
<evidence type="ECO:0000256" key="3">
    <source>
        <dbReference type="ARBA" id="ARBA00022679"/>
    </source>
</evidence>
<dbReference type="FunFam" id="3.90.550.10:FF:000046">
    <property type="entry name" value="Mannose-1-phosphate guanylyltransferase (GDP)"/>
    <property type="match status" value="1"/>
</dbReference>
<comment type="similarity">
    <text evidence="1">Belongs to the mannose-6-phosphate isomerase type 2 family.</text>
</comment>
<organism evidence="10 11">
    <name type="scientific">Albibacterium bauzanense</name>
    <dbReference type="NCBI Taxonomy" id="653929"/>
    <lineage>
        <taxon>Bacteria</taxon>
        <taxon>Pseudomonadati</taxon>
        <taxon>Bacteroidota</taxon>
        <taxon>Sphingobacteriia</taxon>
        <taxon>Sphingobacteriales</taxon>
        <taxon>Sphingobacteriaceae</taxon>
        <taxon>Albibacterium</taxon>
    </lineage>
</organism>
<keyword evidence="11" id="KW-1185">Reference proteome</keyword>
<keyword evidence="6" id="KW-0342">GTP-binding</keyword>
<dbReference type="Pfam" id="PF00483">
    <property type="entry name" value="NTP_transferase"/>
    <property type="match status" value="1"/>
</dbReference>
<dbReference type="EC" id="2.7.7.13" evidence="2"/>
<dbReference type="SUPFAM" id="SSF53448">
    <property type="entry name" value="Nucleotide-diphospho-sugar transferases"/>
    <property type="match status" value="1"/>
</dbReference>
<dbReference type="InterPro" id="IPR005835">
    <property type="entry name" value="NTP_transferase_dom"/>
</dbReference>
<keyword evidence="4 10" id="KW-0548">Nucleotidyltransferase</keyword>
<dbReference type="OrthoDB" id="9806359at2"/>
<evidence type="ECO:0000256" key="1">
    <source>
        <dbReference type="ARBA" id="ARBA00006115"/>
    </source>
</evidence>
<evidence type="ECO:0000256" key="4">
    <source>
        <dbReference type="ARBA" id="ARBA00022695"/>
    </source>
</evidence>
<dbReference type="InterPro" id="IPR029044">
    <property type="entry name" value="Nucleotide-diphossugar_trans"/>
</dbReference>
<evidence type="ECO:0000256" key="6">
    <source>
        <dbReference type="ARBA" id="ARBA00023134"/>
    </source>
</evidence>
<dbReference type="InterPro" id="IPR051161">
    <property type="entry name" value="Mannose-6P_isomerase_type2"/>
</dbReference>
<dbReference type="Gene3D" id="3.90.550.10">
    <property type="entry name" value="Spore Coat Polysaccharide Biosynthesis Protein SpsA, Chain A"/>
    <property type="match status" value="1"/>
</dbReference>
<evidence type="ECO:0000256" key="5">
    <source>
        <dbReference type="ARBA" id="ARBA00022741"/>
    </source>
</evidence>
<protein>
    <recommendedName>
        <fullName evidence="2">mannose-1-phosphate guanylyltransferase</fullName>
        <ecNumber evidence="2">2.7.7.13</ecNumber>
    </recommendedName>
</protein>
<keyword evidence="5" id="KW-0547">Nucleotide-binding</keyword>
<dbReference type="PANTHER" id="PTHR46390:SF1">
    <property type="entry name" value="MANNOSE-1-PHOSPHATE GUANYLYLTRANSFERASE"/>
    <property type="match status" value="1"/>
</dbReference>
<dbReference type="PANTHER" id="PTHR46390">
    <property type="entry name" value="MANNOSE-1-PHOSPHATE GUANYLYLTRANSFERASE"/>
    <property type="match status" value="1"/>
</dbReference>
<dbReference type="Proteomes" id="UP000294616">
    <property type="component" value="Unassembled WGS sequence"/>
</dbReference>
<feature type="domain" description="MannoseP isomerase/GMP-like beta-helix" evidence="9">
    <location>
        <begin position="297"/>
        <end position="348"/>
    </location>
</feature>
<sequence>MKNNFVVIMAGGIGSRFWPVSKSLYPKQFLDLFGTGKSLIQSTYQRFSEIVPVENIFIITHESHLEILKEQLPSVSDNQILAEPIMRNTAPCIAYACHKIKAINPEATIVVSPSDHLILDEKNFNESIIKALDTASEEDRLITLGIRPSRPDTGYGYIQYLDGSAKEEFKKVKTFTEKPSLEIAKTFLQSGDFLWNSGIFIWSAKSIIKALGKYVYELNEIFAEGERHLNADTEKQFIALAYQRCPNISIDFAIMEKADNVYVLPVTFGWSDLGTWSSVYDLAEKDFSGNLSIPSKNVMFYDSKNCMVSVKKEKLVVLQGVDNLIIAESDNVLLIIPRDQEQNLKQILTDVKSKHGSKYL</sequence>
<dbReference type="GO" id="GO:0004475">
    <property type="term" value="F:mannose-1-phosphate guanylyltransferase (GTP) activity"/>
    <property type="evidence" value="ECO:0007669"/>
    <property type="project" value="UniProtKB-EC"/>
</dbReference>
<feature type="domain" description="Nucleotidyl transferase" evidence="8">
    <location>
        <begin position="7"/>
        <end position="286"/>
    </location>
</feature>